<evidence type="ECO:0000313" key="3">
    <source>
        <dbReference type="Proteomes" id="UP001314170"/>
    </source>
</evidence>
<proteinExistence type="predicted"/>
<keyword evidence="3" id="KW-1185">Reference proteome</keyword>
<dbReference type="Proteomes" id="UP001314170">
    <property type="component" value="Unassembled WGS sequence"/>
</dbReference>
<evidence type="ECO:0000256" key="1">
    <source>
        <dbReference type="SAM" id="MobiDB-lite"/>
    </source>
</evidence>
<organism evidence="2 3">
    <name type="scientific">Dovyalis caffra</name>
    <dbReference type="NCBI Taxonomy" id="77055"/>
    <lineage>
        <taxon>Eukaryota</taxon>
        <taxon>Viridiplantae</taxon>
        <taxon>Streptophyta</taxon>
        <taxon>Embryophyta</taxon>
        <taxon>Tracheophyta</taxon>
        <taxon>Spermatophyta</taxon>
        <taxon>Magnoliopsida</taxon>
        <taxon>eudicotyledons</taxon>
        <taxon>Gunneridae</taxon>
        <taxon>Pentapetalae</taxon>
        <taxon>rosids</taxon>
        <taxon>fabids</taxon>
        <taxon>Malpighiales</taxon>
        <taxon>Salicaceae</taxon>
        <taxon>Flacourtieae</taxon>
        <taxon>Dovyalis</taxon>
    </lineage>
</organism>
<feature type="compositionally biased region" description="Low complexity" evidence="1">
    <location>
        <begin position="9"/>
        <end position="39"/>
    </location>
</feature>
<feature type="region of interest" description="Disordered" evidence="1">
    <location>
        <begin position="1"/>
        <end position="57"/>
    </location>
</feature>
<dbReference type="EMBL" id="CAWUPB010001173">
    <property type="protein sequence ID" value="CAK7346115.1"/>
    <property type="molecule type" value="Genomic_DNA"/>
</dbReference>
<dbReference type="InterPro" id="IPR044578">
    <property type="entry name" value="BIR6-like"/>
</dbReference>
<name>A0AAV1S6M9_9ROSI</name>
<evidence type="ECO:0008006" key="4">
    <source>
        <dbReference type="Google" id="ProtNLM"/>
    </source>
</evidence>
<sequence>MALLKTKLRFPPSSSPLPSRLLKPFSSSSLPTSQPYLLQDDINDDEEEHAIKSPKTPLSPEETIIAEKSHPLIKDHYLNNPGKTPPPDPTYTISSLSLDFSQIISTVHSISPSIVRHVIAQSSGVRQGVPVPQVLAFFNWAINQEGFDKSPEAYNEMVDFAGKVRLFGLAWHVIDLMKARNVEISVETFSILMRRYVRA</sequence>
<protein>
    <recommendedName>
        <fullName evidence="4">Pentatricopeptide repeat-containing protein</fullName>
    </recommendedName>
</protein>
<gene>
    <name evidence="2" type="ORF">DCAF_LOCUS18785</name>
</gene>
<dbReference type="Gene3D" id="1.25.40.10">
    <property type="entry name" value="Tetratricopeptide repeat domain"/>
    <property type="match status" value="1"/>
</dbReference>
<dbReference type="GO" id="GO:0008380">
    <property type="term" value="P:RNA splicing"/>
    <property type="evidence" value="ECO:0007669"/>
    <property type="project" value="InterPro"/>
</dbReference>
<dbReference type="PANTHER" id="PTHR47003:SF11">
    <property type="entry name" value="PPR SUPERFAMILY PROTEIN"/>
    <property type="match status" value="1"/>
</dbReference>
<dbReference type="InterPro" id="IPR011990">
    <property type="entry name" value="TPR-like_helical_dom_sf"/>
</dbReference>
<dbReference type="PANTHER" id="PTHR47003">
    <property type="entry name" value="OS01G0970900 PROTEIN"/>
    <property type="match status" value="1"/>
</dbReference>
<comment type="caution">
    <text evidence="2">The sequence shown here is derived from an EMBL/GenBank/DDBJ whole genome shotgun (WGS) entry which is preliminary data.</text>
</comment>
<evidence type="ECO:0000313" key="2">
    <source>
        <dbReference type="EMBL" id="CAK7346115.1"/>
    </source>
</evidence>
<reference evidence="2 3" key="1">
    <citation type="submission" date="2024-01" db="EMBL/GenBank/DDBJ databases">
        <authorList>
            <person name="Waweru B."/>
        </authorList>
    </citation>
    <scope>NUCLEOTIDE SEQUENCE [LARGE SCALE GENOMIC DNA]</scope>
</reference>
<accession>A0AAV1S6M9</accession>
<dbReference type="AlphaFoldDB" id="A0AAV1S6M9"/>